<keyword evidence="2 13" id="KW-0963">Cytoplasm</keyword>
<evidence type="ECO:0000256" key="13">
    <source>
        <dbReference type="HAMAP-Rule" id="MF_00034"/>
    </source>
</evidence>
<keyword evidence="10 13" id="KW-0233">DNA recombination</keyword>
<feature type="active site" evidence="13">
    <location>
        <position position="66"/>
    </location>
</feature>
<comment type="function">
    <text evidence="13">The RuvA-RuvB-RuvC complex processes Holliday junction (HJ) DNA during genetic recombination and DNA repair. Endonuclease that resolves HJ intermediates. Cleaves cruciform DNA by making single-stranded nicks across the HJ at symmetrical positions within the homologous arms, yielding a 5'-phosphate and a 3'-hydroxyl group; requires a central core of homology in the junction. The consensus cleavage sequence is 5'-(A/T)TT(C/G)-3'. Cleavage occurs on the 3'-side of the TT dinucleotide at the point of strand exchange. HJ branch migration catalyzed by RuvA-RuvB allows RuvC to scan DNA until it finds its consensus sequence, where it cleaves and resolves the cruciform DNA.</text>
</comment>
<evidence type="ECO:0000256" key="10">
    <source>
        <dbReference type="ARBA" id="ARBA00023172"/>
    </source>
</evidence>
<proteinExistence type="inferred from homology"/>
<evidence type="ECO:0000256" key="1">
    <source>
        <dbReference type="ARBA" id="ARBA00009518"/>
    </source>
</evidence>
<evidence type="ECO:0000256" key="14">
    <source>
        <dbReference type="NCBIfam" id="TIGR00228"/>
    </source>
</evidence>
<feature type="active site" evidence="13">
    <location>
        <position position="139"/>
    </location>
</feature>
<evidence type="ECO:0000256" key="6">
    <source>
        <dbReference type="ARBA" id="ARBA00022763"/>
    </source>
</evidence>
<dbReference type="GO" id="GO:0006281">
    <property type="term" value="P:DNA repair"/>
    <property type="evidence" value="ECO:0007669"/>
    <property type="project" value="UniProtKB-UniRule"/>
</dbReference>
<dbReference type="NCBIfam" id="NF000711">
    <property type="entry name" value="PRK00039.2-1"/>
    <property type="match status" value="1"/>
</dbReference>
<dbReference type="InterPro" id="IPR020563">
    <property type="entry name" value="X-over_junc_endoDNase_Mg_BS"/>
</dbReference>
<dbReference type="NCBIfam" id="TIGR00228">
    <property type="entry name" value="ruvC"/>
    <property type="match status" value="1"/>
</dbReference>
<dbReference type="PANTHER" id="PTHR30194:SF3">
    <property type="entry name" value="CROSSOVER JUNCTION ENDODEOXYRIBONUCLEASE RUVC"/>
    <property type="match status" value="1"/>
</dbReference>
<comment type="cofactor">
    <cofactor evidence="13">
        <name>Mg(2+)</name>
        <dbReference type="ChEBI" id="CHEBI:18420"/>
    </cofactor>
    <text evidence="13">Binds 2 Mg(2+) ion per subunit.</text>
</comment>
<evidence type="ECO:0000256" key="4">
    <source>
        <dbReference type="ARBA" id="ARBA00022723"/>
    </source>
</evidence>
<dbReference type="EMBL" id="MHLA01000013">
    <property type="protein sequence ID" value="OGY99799.1"/>
    <property type="molecule type" value="Genomic_DNA"/>
</dbReference>
<dbReference type="FunFam" id="3.30.420.10:FF:000002">
    <property type="entry name" value="Crossover junction endodeoxyribonuclease RuvC"/>
    <property type="match status" value="1"/>
</dbReference>
<feature type="binding site" evidence="13">
    <location>
        <position position="7"/>
    </location>
    <ligand>
        <name>Mg(2+)</name>
        <dbReference type="ChEBI" id="CHEBI:18420"/>
        <label>1</label>
    </ligand>
</feature>
<dbReference type="GO" id="GO:0003677">
    <property type="term" value="F:DNA binding"/>
    <property type="evidence" value="ECO:0007669"/>
    <property type="project" value="UniProtKB-KW"/>
</dbReference>
<keyword evidence="8 13" id="KW-0460">Magnesium</keyword>
<evidence type="ECO:0000256" key="12">
    <source>
        <dbReference type="ARBA" id="ARBA00029354"/>
    </source>
</evidence>
<dbReference type="HAMAP" id="MF_00034">
    <property type="entry name" value="RuvC"/>
    <property type="match status" value="1"/>
</dbReference>
<feature type="binding site" evidence="13">
    <location>
        <position position="66"/>
    </location>
    <ligand>
        <name>Mg(2+)</name>
        <dbReference type="ChEBI" id="CHEBI:18420"/>
        <label>2</label>
    </ligand>
</feature>
<dbReference type="Proteomes" id="UP000178880">
    <property type="component" value="Unassembled WGS sequence"/>
</dbReference>
<dbReference type="GO" id="GO:0048476">
    <property type="term" value="C:Holliday junction resolvase complex"/>
    <property type="evidence" value="ECO:0007669"/>
    <property type="project" value="UniProtKB-UniRule"/>
</dbReference>
<dbReference type="CDD" id="cd16962">
    <property type="entry name" value="RuvC"/>
    <property type="match status" value="1"/>
</dbReference>
<protein>
    <recommendedName>
        <fullName evidence="13 14">Crossover junction endodeoxyribonuclease RuvC</fullName>
        <ecNumber evidence="13 14">3.1.21.10</ecNumber>
    </recommendedName>
    <alternativeName>
        <fullName evidence="13">Holliday junction nuclease RuvC</fullName>
    </alternativeName>
    <alternativeName>
        <fullName evidence="13">Holliday junction resolvase RuvC</fullName>
    </alternativeName>
</protein>
<feature type="binding site" evidence="13">
    <location>
        <position position="139"/>
    </location>
    <ligand>
        <name>Mg(2+)</name>
        <dbReference type="ChEBI" id="CHEBI:18420"/>
        <label>1</label>
    </ligand>
</feature>
<evidence type="ECO:0000256" key="3">
    <source>
        <dbReference type="ARBA" id="ARBA00022722"/>
    </source>
</evidence>
<evidence type="ECO:0000313" key="15">
    <source>
        <dbReference type="EMBL" id="OGY99799.1"/>
    </source>
</evidence>
<evidence type="ECO:0000256" key="7">
    <source>
        <dbReference type="ARBA" id="ARBA00022801"/>
    </source>
</evidence>
<gene>
    <name evidence="13" type="primary">ruvC</name>
    <name evidence="15" type="ORF">A2945_02270</name>
</gene>
<keyword evidence="4 13" id="KW-0479">Metal-binding</keyword>
<dbReference type="EC" id="3.1.21.10" evidence="13 14"/>
<evidence type="ECO:0000256" key="9">
    <source>
        <dbReference type="ARBA" id="ARBA00023125"/>
    </source>
</evidence>
<dbReference type="Gene3D" id="3.30.420.10">
    <property type="entry name" value="Ribonuclease H-like superfamily/Ribonuclease H"/>
    <property type="match status" value="1"/>
</dbReference>
<dbReference type="STRING" id="1798650.A2945_02270"/>
<comment type="catalytic activity">
    <reaction evidence="12 13">
        <text>Endonucleolytic cleavage at a junction such as a reciprocal single-stranded crossover between two homologous DNA duplexes (Holliday junction).</text>
        <dbReference type="EC" id="3.1.21.10"/>
    </reaction>
</comment>
<dbReference type="GO" id="GO:0000287">
    <property type="term" value="F:magnesium ion binding"/>
    <property type="evidence" value="ECO:0007669"/>
    <property type="project" value="UniProtKB-UniRule"/>
</dbReference>
<comment type="subunit">
    <text evidence="13">Homodimer which binds Holliday junction (HJ) DNA. The HJ becomes 2-fold symmetrical on binding to RuvC with unstacked arms; it has a different conformation from HJ DNA in complex with RuvA. In the full resolvosome a probable DNA-RuvA(4)-RuvB(12)-RuvC(2) complex forms which resolves the HJ.</text>
</comment>
<comment type="caution">
    <text evidence="15">The sequence shown here is derived from an EMBL/GenBank/DDBJ whole genome shotgun (WGS) entry which is preliminary data.</text>
</comment>
<evidence type="ECO:0000256" key="2">
    <source>
        <dbReference type="ARBA" id="ARBA00022490"/>
    </source>
</evidence>
<comment type="similarity">
    <text evidence="1 13">Belongs to the RuvC family.</text>
</comment>
<evidence type="ECO:0000313" key="16">
    <source>
        <dbReference type="Proteomes" id="UP000178880"/>
    </source>
</evidence>
<dbReference type="GO" id="GO:0008821">
    <property type="term" value="F:crossover junction DNA endonuclease activity"/>
    <property type="evidence" value="ECO:0007669"/>
    <property type="project" value="UniProtKB-UniRule"/>
</dbReference>
<name>A0A1G2CGD9_9BACT</name>
<dbReference type="InterPro" id="IPR012337">
    <property type="entry name" value="RNaseH-like_sf"/>
</dbReference>
<feature type="active site" evidence="13">
    <location>
        <position position="7"/>
    </location>
</feature>
<dbReference type="GO" id="GO:0006310">
    <property type="term" value="P:DNA recombination"/>
    <property type="evidence" value="ECO:0007669"/>
    <property type="project" value="UniProtKB-UniRule"/>
</dbReference>
<keyword evidence="7 13" id="KW-0378">Hydrolase</keyword>
<keyword evidence="9 13" id="KW-0238">DNA-binding</keyword>
<dbReference type="AlphaFoldDB" id="A0A1G2CGD9"/>
<keyword evidence="11 13" id="KW-0234">DNA repair</keyword>
<sequence length="162" mass="17392">MIILGIDPGTRRIGYGVVRTEGGRVELVDAGILSIQSSTDPEALAEMKRGLGALIKKFKPDRLAVEKLYFAKNQKTALQVAQARGVILLVATEHGLTAEEYGPNEIKSGITGYGLADKKAVLKMVRLILKRPDLDVIDDASDALAIAIVASRRRIGGALNNE</sequence>
<dbReference type="InterPro" id="IPR036397">
    <property type="entry name" value="RNaseH_sf"/>
</dbReference>
<dbReference type="InterPro" id="IPR002176">
    <property type="entry name" value="X-over_junc_endoDNase_RuvC"/>
</dbReference>
<dbReference type="PRINTS" id="PR00696">
    <property type="entry name" value="RSOLVASERUVC"/>
</dbReference>
<dbReference type="PROSITE" id="PS01321">
    <property type="entry name" value="RUVC"/>
    <property type="match status" value="1"/>
</dbReference>
<dbReference type="Pfam" id="PF02075">
    <property type="entry name" value="RuvC"/>
    <property type="match status" value="1"/>
</dbReference>
<dbReference type="GO" id="GO:0005737">
    <property type="term" value="C:cytoplasm"/>
    <property type="evidence" value="ECO:0007669"/>
    <property type="project" value="UniProtKB-SubCell"/>
</dbReference>
<organism evidence="15 16">
    <name type="scientific">Candidatus Liptonbacteria bacterium RIFCSPLOWO2_01_FULL_52_25</name>
    <dbReference type="NCBI Taxonomy" id="1798650"/>
    <lineage>
        <taxon>Bacteria</taxon>
        <taxon>Candidatus Liptoniibacteriota</taxon>
    </lineage>
</organism>
<evidence type="ECO:0000256" key="11">
    <source>
        <dbReference type="ARBA" id="ARBA00023204"/>
    </source>
</evidence>
<reference evidence="15 16" key="1">
    <citation type="journal article" date="2016" name="Nat. Commun.">
        <title>Thousands of microbial genomes shed light on interconnected biogeochemical processes in an aquifer system.</title>
        <authorList>
            <person name="Anantharaman K."/>
            <person name="Brown C.T."/>
            <person name="Hug L.A."/>
            <person name="Sharon I."/>
            <person name="Castelle C.J."/>
            <person name="Probst A.J."/>
            <person name="Thomas B.C."/>
            <person name="Singh A."/>
            <person name="Wilkins M.J."/>
            <person name="Karaoz U."/>
            <person name="Brodie E.L."/>
            <person name="Williams K.H."/>
            <person name="Hubbard S.S."/>
            <person name="Banfield J.F."/>
        </authorList>
    </citation>
    <scope>NUCLEOTIDE SEQUENCE [LARGE SCALE GENOMIC DNA]</scope>
</reference>
<accession>A0A1G2CGD9</accession>
<evidence type="ECO:0000256" key="5">
    <source>
        <dbReference type="ARBA" id="ARBA00022759"/>
    </source>
</evidence>
<keyword evidence="6 13" id="KW-0227">DNA damage</keyword>
<evidence type="ECO:0000256" key="8">
    <source>
        <dbReference type="ARBA" id="ARBA00022842"/>
    </source>
</evidence>
<keyword evidence="5 13" id="KW-0255">Endonuclease</keyword>
<dbReference type="SUPFAM" id="SSF53098">
    <property type="entry name" value="Ribonuclease H-like"/>
    <property type="match status" value="1"/>
</dbReference>
<keyword evidence="3 13" id="KW-0540">Nuclease</keyword>
<dbReference type="PANTHER" id="PTHR30194">
    <property type="entry name" value="CROSSOVER JUNCTION ENDODEOXYRIBONUCLEASE RUVC"/>
    <property type="match status" value="1"/>
</dbReference>
<comment type="subcellular location">
    <subcellularLocation>
        <location evidence="13">Cytoplasm</location>
    </subcellularLocation>
</comment>